<evidence type="ECO:0000313" key="1">
    <source>
        <dbReference type="EMBL" id="AYV78334.1"/>
    </source>
</evidence>
<sequence length="43" mass="5505">MYIYYIFQFFFDYVLFTEKNIIKEKIEKRLFINQHINILLIIK</sequence>
<organism evidence="1">
    <name type="scientific">Edafosvirus sp</name>
    <dbReference type="NCBI Taxonomy" id="2487765"/>
    <lineage>
        <taxon>Viruses</taxon>
        <taxon>Varidnaviria</taxon>
        <taxon>Bamfordvirae</taxon>
        <taxon>Nucleocytoviricota</taxon>
        <taxon>Megaviricetes</taxon>
        <taxon>Imitervirales</taxon>
        <taxon>Mimiviridae</taxon>
        <taxon>Klosneuvirinae</taxon>
    </lineage>
</organism>
<proteinExistence type="predicted"/>
<reference evidence="1" key="1">
    <citation type="submission" date="2018-10" db="EMBL/GenBank/DDBJ databases">
        <title>Hidden diversity of soil giant viruses.</title>
        <authorList>
            <person name="Schulz F."/>
            <person name="Alteio L."/>
            <person name="Goudeau D."/>
            <person name="Ryan E.M."/>
            <person name="Malmstrom R.R."/>
            <person name="Blanchard J."/>
            <person name="Woyke T."/>
        </authorList>
    </citation>
    <scope>NUCLEOTIDE SEQUENCE</scope>
    <source>
        <strain evidence="1">EDV1</strain>
    </source>
</reference>
<dbReference type="EMBL" id="MK072075">
    <property type="protein sequence ID" value="AYV78334.1"/>
    <property type="molecule type" value="Genomic_DNA"/>
</dbReference>
<name>A0A3G4ZVH2_9VIRU</name>
<gene>
    <name evidence="1" type="ORF">Edafosvirus10_9</name>
</gene>
<protein>
    <submittedName>
        <fullName evidence="1">Uncharacterized protein</fullName>
    </submittedName>
</protein>
<accession>A0A3G4ZVH2</accession>